<protein>
    <submittedName>
        <fullName evidence="1">Uncharacterized protein</fullName>
    </submittedName>
</protein>
<gene>
    <name evidence="1" type="ORF">CDV49_19000</name>
</gene>
<accession>A0A212A6L6</accession>
<keyword evidence="2" id="KW-1185">Reference proteome</keyword>
<dbReference type="AlphaFoldDB" id="A0A212A6L6"/>
<organism evidence="1 2">
    <name type="scientific">Haematobacter genomosp. 1</name>
    <dbReference type="NCBI Taxonomy" id="366618"/>
    <lineage>
        <taxon>Bacteria</taxon>
        <taxon>Pseudomonadati</taxon>
        <taxon>Pseudomonadota</taxon>
        <taxon>Alphaproteobacteria</taxon>
        <taxon>Rhodobacterales</taxon>
        <taxon>Paracoccaceae</taxon>
        <taxon>Haematobacter</taxon>
    </lineage>
</organism>
<dbReference type="EMBL" id="NIPW01000056">
    <property type="protein sequence ID" value="OWJ74677.1"/>
    <property type="molecule type" value="Genomic_DNA"/>
</dbReference>
<evidence type="ECO:0000313" key="1">
    <source>
        <dbReference type="EMBL" id="OWJ74677.1"/>
    </source>
</evidence>
<dbReference type="Proteomes" id="UP000196878">
    <property type="component" value="Unassembled WGS sequence"/>
</dbReference>
<comment type="caution">
    <text evidence="1">The sequence shown here is derived from an EMBL/GenBank/DDBJ whole genome shotgun (WGS) entry which is preliminary data.</text>
</comment>
<name>A0A212A6L6_9RHOB</name>
<sequence>MTMRYEPELVSEGCEPARIGRALAMTLAREHELDLAPCSSPTAELYHDDQKLHAYDRTQMLRAALACHRAKSLDGCRYQLAEAVCRLDAMHSGGRVPDSFAAGEDYRAALRCLYSVAGFLDGLAGTDDLPGRDCLMPDGHNPWIRVEDRVAAVETRHGEARS</sequence>
<reference evidence="1 2" key="1">
    <citation type="submission" date="2016-12" db="EMBL/GenBank/DDBJ databases">
        <title>Comparison of Traditional DNA-DNA Hybridization with In Silico Genomic Analysis.</title>
        <authorList>
            <person name="Nicholson A.C."/>
            <person name="Humrighouse B.W."/>
            <person name="Graziano J."/>
            <person name="Lasker B."/>
            <person name="Whitney A.M."/>
            <person name="Mcquiston J.R."/>
        </authorList>
    </citation>
    <scope>NUCLEOTIDE SEQUENCE [LARGE SCALE GENOMIC DNA]</scope>
    <source>
        <strain evidence="1 2">H2240</strain>
    </source>
</reference>
<proteinExistence type="predicted"/>
<evidence type="ECO:0000313" key="2">
    <source>
        <dbReference type="Proteomes" id="UP000196878"/>
    </source>
</evidence>